<protein>
    <submittedName>
        <fullName evidence="2">KLTH0D00242p</fullName>
    </submittedName>
</protein>
<dbReference type="InParanoid" id="C5DFV7"/>
<evidence type="ECO:0000256" key="1">
    <source>
        <dbReference type="SAM" id="Phobius"/>
    </source>
</evidence>
<dbReference type="OrthoDB" id="4036517at2759"/>
<dbReference type="KEGG" id="lth:KLTH0D00242g"/>
<dbReference type="RefSeq" id="XP_002552737.1">
    <property type="nucleotide sequence ID" value="XM_002552691.1"/>
</dbReference>
<keyword evidence="1" id="KW-0472">Membrane</keyword>
<evidence type="ECO:0000313" key="2">
    <source>
        <dbReference type="EMBL" id="CAR22299.1"/>
    </source>
</evidence>
<name>C5DFV7_LACTC</name>
<keyword evidence="1" id="KW-1133">Transmembrane helix</keyword>
<feature type="transmembrane region" description="Helical" evidence="1">
    <location>
        <begin position="70"/>
        <end position="92"/>
    </location>
</feature>
<keyword evidence="1" id="KW-0812">Transmembrane</keyword>
<dbReference type="Pfam" id="PF00674">
    <property type="entry name" value="DUP"/>
    <property type="match status" value="1"/>
</dbReference>
<gene>
    <name evidence="2" type="ordered locus">KLTH0D00242g</name>
</gene>
<feature type="transmembrane region" description="Helical" evidence="1">
    <location>
        <begin position="41"/>
        <end position="61"/>
    </location>
</feature>
<dbReference type="HOGENOM" id="CLU_1305066_0_0_1"/>
<dbReference type="AlphaFoldDB" id="C5DFV7"/>
<sequence length="226" mass="26644">MDERNIEEYLVGSHNESIGHSRLPRDVFHNWFQYEVVRHKFYFAVAVIQVILFIISTHNFFQAQKNANKILTVTGAVYLSSVVIYFTGLIFFQVERGFVTTAANKVQFLKELITIRPGIDMIEWDILATKANTIFYNESVLTSPYYFYDGASCYSFFRFVFLLPYLRRKEACFADENSPDEIRRFISQAIKVYQEKADRKWQLILNKILSGRTNTSRWHSNFCFKN</sequence>
<dbReference type="EMBL" id="CU928168">
    <property type="protein sequence ID" value="CAR22299.1"/>
    <property type="molecule type" value="Genomic_DNA"/>
</dbReference>
<keyword evidence="3" id="KW-1185">Reference proteome</keyword>
<dbReference type="InterPro" id="IPR001142">
    <property type="entry name" value="DUP/COS"/>
</dbReference>
<dbReference type="GeneID" id="8294953"/>
<proteinExistence type="predicted"/>
<reference evidence="2 3" key="1">
    <citation type="journal article" date="2009" name="Genome Res.">
        <title>Comparative genomics of protoploid Saccharomycetaceae.</title>
        <authorList>
            <consortium name="The Genolevures Consortium"/>
            <person name="Souciet J.-L."/>
            <person name="Dujon B."/>
            <person name="Gaillardin C."/>
            <person name="Johnston M."/>
            <person name="Baret P.V."/>
            <person name="Cliften P."/>
            <person name="Sherman D.J."/>
            <person name="Weissenbach J."/>
            <person name="Westhof E."/>
            <person name="Wincker P."/>
            <person name="Jubin C."/>
            <person name="Poulain J."/>
            <person name="Barbe V."/>
            <person name="Segurens B."/>
            <person name="Artiguenave F."/>
            <person name="Anthouard V."/>
            <person name="Vacherie B."/>
            <person name="Val M.-E."/>
            <person name="Fulton R.S."/>
            <person name="Minx P."/>
            <person name="Wilson R."/>
            <person name="Durrens P."/>
            <person name="Jean G."/>
            <person name="Marck C."/>
            <person name="Martin T."/>
            <person name="Nikolski M."/>
            <person name="Rolland T."/>
            <person name="Seret M.-L."/>
            <person name="Casaregola S."/>
            <person name="Despons L."/>
            <person name="Fairhead C."/>
            <person name="Fischer G."/>
            <person name="Lafontaine I."/>
            <person name="Leh V."/>
            <person name="Lemaire M."/>
            <person name="de Montigny J."/>
            <person name="Neuveglise C."/>
            <person name="Thierry A."/>
            <person name="Blanc-Lenfle I."/>
            <person name="Bleykasten C."/>
            <person name="Diffels J."/>
            <person name="Fritsch E."/>
            <person name="Frangeul L."/>
            <person name="Goeffon A."/>
            <person name="Jauniaux N."/>
            <person name="Kachouri-Lafond R."/>
            <person name="Payen C."/>
            <person name="Potier S."/>
            <person name="Pribylova L."/>
            <person name="Ozanne C."/>
            <person name="Richard G.-F."/>
            <person name="Sacerdot C."/>
            <person name="Straub M.-L."/>
            <person name="Talla E."/>
        </authorList>
    </citation>
    <scope>NUCLEOTIDE SEQUENCE [LARGE SCALE GENOMIC DNA]</scope>
    <source>
        <strain evidence="3">ATCC 56472 / CBS 6340 / NRRL Y-8284</strain>
    </source>
</reference>
<dbReference type="OMA" id="ACFADEN"/>
<dbReference type="FunCoup" id="C5DFV7">
    <property type="interactions" value="28"/>
</dbReference>
<organism evidence="2 3">
    <name type="scientific">Lachancea thermotolerans (strain ATCC 56472 / CBS 6340 / NRRL Y-8284)</name>
    <name type="common">Yeast</name>
    <name type="synonym">Kluyveromyces thermotolerans</name>
    <dbReference type="NCBI Taxonomy" id="559295"/>
    <lineage>
        <taxon>Eukaryota</taxon>
        <taxon>Fungi</taxon>
        <taxon>Dikarya</taxon>
        <taxon>Ascomycota</taxon>
        <taxon>Saccharomycotina</taxon>
        <taxon>Saccharomycetes</taxon>
        <taxon>Saccharomycetales</taxon>
        <taxon>Saccharomycetaceae</taxon>
        <taxon>Lachancea</taxon>
    </lineage>
</organism>
<accession>C5DFV7</accession>
<dbReference type="eggNOG" id="ENOG502SAGH">
    <property type="taxonomic scope" value="Eukaryota"/>
</dbReference>
<dbReference type="Proteomes" id="UP000002036">
    <property type="component" value="Chromosome D"/>
</dbReference>
<evidence type="ECO:0000313" key="3">
    <source>
        <dbReference type="Proteomes" id="UP000002036"/>
    </source>
</evidence>